<dbReference type="RefSeq" id="WP_039002852.1">
    <property type="nucleotide sequence ID" value="NZ_CP014327.1"/>
</dbReference>
<organism evidence="2 3">
    <name type="scientific">Falsihalocynthiibacter arcticus</name>
    <dbReference type="NCBI Taxonomy" id="1579316"/>
    <lineage>
        <taxon>Bacteria</taxon>
        <taxon>Pseudomonadati</taxon>
        <taxon>Pseudomonadota</taxon>
        <taxon>Alphaproteobacteria</taxon>
        <taxon>Rhodobacterales</taxon>
        <taxon>Roseobacteraceae</taxon>
        <taxon>Falsihalocynthiibacter</taxon>
    </lineage>
</organism>
<feature type="transmembrane region" description="Helical" evidence="1">
    <location>
        <begin position="191"/>
        <end position="214"/>
    </location>
</feature>
<feature type="transmembrane region" description="Helical" evidence="1">
    <location>
        <begin position="20"/>
        <end position="40"/>
    </location>
</feature>
<feature type="transmembrane region" description="Helical" evidence="1">
    <location>
        <begin position="104"/>
        <end position="133"/>
    </location>
</feature>
<feature type="transmembrane region" description="Helical" evidence="1">
    <location>
        <begin position="145"/>
        <end position="171"/>
    </location>
</feature>
<reference evidence="2 3" key="1">
    <citation type="submission" date="2016-02" db="EMBL/GenBank/DDBJ databases">
        <title>Complete genome sequence of Halocynthiibacter arcticus PAMC 20958t from arctic marine sediment.</title>
        <authorList>
            <person name="Lee Y.M."/>
            <person name="Baek K."/>
            <person name="Lee H.K."/>
            <person name="Shin S.C."/>
        </authorList>
    </citation>
    <scope>NUCLEOTIDE SEQUENCE [LARGE SCALE GENOMIC DNA]</scope>
    <source>
        <strain evidence="2">PAMC 20958</strain>
    </source>
</reference>
<name>A0A126UXU1_9RHOB</name>
<gene>
    <name evidence="2" type="ORF">RC74_05950</name>
</gene>
<keyword evidence="1" id="KW-0812">Transmembrane</keyword>
<evidence type="ECO:0000313" key="3">
    <source>
        <dbReference type="Proteomes" id="UP000070371"/>
    </source>
</evidence>
<dbReference type="Proteomes" id="UP000070371">
    <property type="component" value="Chromosome"/>
</dbReference>
<dbReference type="STRING" id="1579316.RC74_05950"/>
<dbReference type="KEGG" id="hat:RC74_05950"/>
<evidence type="ECO:0000313" key="2">
    <source>
        <dbReference type="EMBL" id="AML50882.1"/>
    </source>
</evidence>
<dbReference type="EMBL" id="CP014327">
    <property type="protein sequence ID" value="AML50882.1"/>
    <property type="molecule type" value="Genomic_DNA"/>
</dbReference>
<dbReference type="AlphaFoldDB" id="A0A126UXU1"/>
<proteinExistence type="predicted"/>
<sequence length="254" mass="27834">MLGWKMFTHSIRMVFSDFKTSLQISGVLYAAVLFVQFFLFRSQFEVVEAGREIVTPSLIPLLAIIIISVVASLWIAVSWHRYVLLGENGGVMLPPFRGRDMLGYLWRSVLIGLTVLVVALFLLFIMTAISLVLRPFLSSVGPRGLAFLSVILFTPAFAVFYRLSPVLPAAALGKSLTLREAWIATKDMRGAILTLAFLTMAISGALQLLASLILPAGLVSLMFQNAVLGWVSMMVGVSMLTTVYGMAIEGRELP</sequence>
<evidence type="ECO:0000256" key="1">
    <source>
        <dbReference type="SAM" id="Phobius"/>
    </source>
</evidence>
<protein>
    <recommendedName>
        <fullName evidence="4">Glycerophosphoryl diester phosphodiesterase membrane domain-containing protein</fullName>
    </recommendedName>
</protein>
<feature type="transmembrane region" description="Helical" evidence="1">
    <location>
        <begin position="226"/>
        <end position="248"/>
    </location>
</feature>
<dbReference type="OrthoDB" id="7704812at2"/>
<keyword evidence="3" id="KW-1185">Reference proteome</keyword>
<evidence type="ECO:0008006" key="4">
    <source>
        <dbReference type="Google" id="ProtNLM"/>
    </source>
</evidence>
<accession>A0A126UXU1</accession>
<keyword evidence="1" id="KW-0472">Membrane</keyword>
<feature type="transmembrane region" description="Helical" evidence="1">
    <location>
        <begin position="61"/>
        <end position="84"/>
    </location>
</feature>
<keyword evidence="1" id="KW-1133">Transmembrane helix</keyword>